<dbReference type="Proteomes" id="UP000054359">
    <property type="component" value="Unassembled WGS sequence"/>
</dbReference>
<evidence type="ECO:0000313" key="8">
    <source>
        <dbReference type="Proteomes" id="UP000054359"/>
    </source>
</evidence>
<keyword evidence="2" id="KW-0268">Exocytosis</keyword>
<evidence type="ECO:0000256" key="2">
    <source>
        <dbReference type="ARBA" id="ARBA00022483"/>
    </source>
</evidence>
<gene>
    <name evidence="7" type="ORF">X975_20319</name>
</gene>
<dbReference type="OrthoDB" id="432281at2759"/>
<dbReference type="GO" id="GO:0006887">
    <property type="term" value="P:exocytosis"/>
    <property type="evidence" value="ECO:0007669"/>
    <property type="project" value="UniProtKB-KW"/>
</dbReference>
<name>A0A087V0E1_STEMI</name>
<proteinExistence type="predicted"/>
<dbReference type="GO" id="GO:0044231">
    <property type="term" value="C:host cell presynaptic membrane"/>
    <property type="evidence" value="ECO:0007669"/>
    <property type="project" value="UniProtKB-KW"/>
</dbReference>
<feature type="non-terminal residue" evidence="7">
    <location>
        <position position="432"/>
    </location>
</feature>
<comment type="subcellular location">
    <subcellularLocation>
        <location evidence="1">Target cell membrane</location>
    </subcellularLocation>
</comment>
<dbReference type="InterPro" id="IPR002110">
    <property type="entry name" value="Ankyrin_rpt"/>
</dbReference>
<dbReference type="EMBL" id="KK122591">
    <property type="protein sequence ID" value="KFM83080.1"/>
    <property type="molecule type" value="Genomic_DNA"/>
</dbReference>
<dbReference type="Gene3D" id="1.25.40.20">
    <property type="entry name" value="Ankyrin repeat-containing domain"/>
    <property type="match status" value="2"/>
</dbReference>
<evidence type="ECO:0000256" key="1">
    <source>
        <dbReference type="ARBA" id="ARBA00004175"/>
    </source>
</evidence>
<keyword evidence="5" id="KW-0638">Presynaptic neurotoxin</keyword>
<dbReference type="AlphaFoldDB" id="A0A087V0E1"/>
<evidence type="ECO:0000256" key="5">
    <source>
        <dbReference type="ARBA" id="ARBA00023028"/>
    </source>
</evidence>
<accession>A0A087V0E1</accession>
<dbReference type="OMA" id="NQWCRVD"/>
<evidence type="ECO:0000313" key="7">
    <source>
        <dbReference type="EMBL" id="KFM83080.1"/>
    </source>
</evidence>
<keyword evidence="3" id="KW-1052">Target cell membrane</keyword>
<keyword evidence="6" id="KW-1053">Target membrane</keyword>
<keyword evidence="5" id="KW-0800">Toxin</keyword>
<keyword evidence="6" id="KW-0472">Membrane</keyword>
<keyword evidence="8" id="KW-1185">Reference proteome</keyword>
<keyword evidence="4" id="KW-0528">Neurotoxin</keyword>
<dbReference type="InterPro" id="IPR036770">
    <property type="entry name" value="Ankyrin_rpt-contain_sf"/>
</dbReference>
<sequence>MNLVYHILAKNIEAVTKMLETCRKKIRLDLRKMSDRGAPILYYLIQSKDVSAVELFIKHGCQIYTIMQDSQGYDMPVLFSALMIDTPPDIIEALLPKGKPQLEDMLCKILYRGKTVLEVALEQNVNVQIFNILIDRGGPLLLSERNQFNQTVKDLAILNNQKRYVEAINQSVFNWIYNPSKYPGWREQLALFGWEFEVDMFQKFHDREQYEEGFLSKLKVFQMQIEHLAKAVELGDVKKFIELKNIALEFDLYGKKLLWHARVVGYGMPLLHNAVLHNYKKIAEIILTEKPIKESIDNLFDQNHRTALHYAYARATTKEIKNMLLSYGCSEHVLDKTNKEPLDFKDKQDNPVMLKLLNRLKTKAFDTQEPDPWESADTNSSLQVKQISCCQQLEMYSEENVEYDSAFDFDEEELSEYSADEAEEKRTFCTIS</sequence>
<organism evidence="7 8">
    <name type="scientific">Stegodyphus mimosarum</name>
    <name type="common">African social velvet spider</name>
    <dbReference type="NCBI Taxonomy" id="407821"/>
    <lineage>
        <taxon>Eukaryota</taxon>
        <taxon>Metazoa</taxon>
        <taxon>Ecdysozoa</taxon>
        <taxon>Arthropoda</taxon>
        <taxon>Chelicerata</taxon>
        <taxon>Arachnida</taxon>
        <taxon>Araneae</taxon>
        <taxon>Araneomorphae</taxon>
        <taxon>Entelegynae</taxon>
        <taxon>Eresoidea</taxon>
        <taxon>Eresidae</taxon>
        <taxon>Stegodyphus</taxon>
    </lineage>
</organism>
<evidence type="ECO:0000256" key="3">
    <source>
        <dbReference type="ARBA" id="ARBA00022537"/>
    </source>
</evidence>
<protein>
    <submittedName>
        <fullName evidence="7">Uncharacterized protein</fullName>
    </submittedName>
</protein>
<dbReference type="GO" id="GO:0044218">
    <property type="term" value="C:other organism cell membrane"/>
    <property type="evidence" value="ECO:0007669"/>
    <property type="project" value="UniProtKB-KW"/>
</dbReference>
<dbReference type="STRING" id="407821.A0A087V0E1"/>
<reference evidence="7 8" key="1">
    <citation type="submission" date="2013-11" db="EMBL/GenBank/DDBJ databases">
        <title>Genome sequencing of Stegodyphus mimosarum.</title>
        <authorList>
            <person name="Bechsgaard J."/>
        </authorList>
    </citation>
    <scope>NUCLEOTIDE SEQUENCE [LARGE SCALE GENOMIC DNA]</scope>
</reference>
<evidence type="ECO:0000256" key="6">
    <source>
        <dbReference type="ARBA" id="ARBA00023298"/>
    </source>
</evidence>
<dbReference type="SMART" id="SM00248">
    <property type="entry name" value="ANK"/>
    <property type="match status" value="4"/>
</dbReference>
<evidence type="ECO:0000256" key="4">
    <source>
        <dbReference type="ARBA" id="ARBA00022699"/>
    </source>
</evidence>
<dbReference type="SUPFAM" id="SSF48403">
    <property type="entry name" value="Ankyrin repeat"/>
    <property type="match status" value="1"/>
</dbReference>